<dbReference type="Proteomes" id="UP001652395">
    <property type="component" value="Unassembled WGS sequence"/>
</dbReference>
<protein>
    <submittedName>
        <fullName evidence="3">DUF5722 domain-containing protein</fullName>
    </submittedName>
</protein>
<dbReference type="SUPFAM" id="SSF51445">
    <property type="entry name" value="(Trans)glycosidases"/>
    <property type="match status" value="1"/>
</dbReference>
<evidence type="ECO:0000259" key="2">
    <source>
        <dbReference type="Pfam" id="PF18989"/>
    </source>
</evidence>
<accession>A0ABT2V0Y9</accession>
<proteinExistence type="predicted"/>
<feature type="signal peptide" evidence="1">
    <location>
        <begin position="1"/>
        <end position="26"/>
    </location>
</feature>
<feature type="chain" id="PRO_5046940099" evidence="1">
    <location>
        <begin position="27"/>
        <end position="371"/>
    </location>
</feature>
<dbReference type="EMBL" id="JAOQJF010000024">
    <property type="protein sequence ID" value="MCU6800555.1"/>
    <property type="molecule type" value="Genomic_DNA"/>
</dbReference>
<name>A0ABT2V0Y9_9FIRM</name>
<keyword evidence="4" id="KW-1185">Reference proteome</keyword>
<feature type="domain" description="DUF5722" evidence="2">
    <location>
        <begin position="65"/>
        <end position="370"/>
    </location>
</feature>
<evidence type="ECO:0000313" key="4">
    <source>
        <dbReference type="Proteomes" id="UP001652395"/>
    </source>
</evidence>
<dbReference type="Gene3D" id="3.20.20.80">
    <property type="entry name" value="Glycosidases"/>
    <property type="match status" value="1"/>
</dbReference>
<dbReference type="InterPro" id="IPR043780">
    <property type="entry name" value="DUF5722"/>
</dbReference>
<gene>
    <name evidence="3" type="ORF">OCV69_11540</name>
</gene>
<comment type="caution">
    <text evidence="3">The sequence shown here is derived from an EMBL/GenBank/DDBJ whole genome shotgun (WGS) entry which is preliminary data.</text>
</comment>
<dbReference type="InterPro" id="IPR017853">
    <property type="entry name" value="GH"/>
</dbReference>
<evidence type="ECO:0000313" key="3">
    <source>
        <dbReference type="EMBL" id="MCU6800555.1"/>
    </source>
</evidence>
<evidence type="ECO:0000256" key="1">
    <source>
        <dbReference type="SAM" id="SignalP"/>
    </source>
</evidence>
<organism evidence="3 4">
    <name type="scientific">Alitiscatomonas aceti</name>
    <dbReference type="NCBI Taxonomy" id="2981724"/>
    <lineage>
        <taxon>Bacteria</taxon>
        <taxon>Bacillati</taxon>
        <taxon>Bacillota</taxon>
        <taxon>Clostridia</taxon>
        <taxon>Lachnospirales</taxon>
        <taxon>Lachnospiraceae</taxon>
        <taxon>Alitiscatomonas</taxon>
    </lineage>
</organism>
<dbReference type="Pfam" id="PF18989">
    <property type="entry name" value="DUF5722"/>
    <property type="match status" value="1"/>
</dbReference>
<keyword evidence="1" id="KW-0732">Signal</keyword>
<reference evidence="3 4" key="1">
    <citation type="journal article" date="2021" name="ISME Commun">
        <title>Automated analysis of genomic sequences facilitates high-throughput and comprehensive description of bacteria.</title>
        <authorList>
            <person name="Hitch T.C.A."/>
        </authorList>
    </citation>
    <scope>NUCLEOTIDE SEQUENCE [LARGE SCALE GENOMIC DNA]</scope>
    <source>
        <strain evidence="4">f_CCE</strain>
    </source>
</reference>
<dbReference type="RefSeq" id="WP_262563108.1">
    <property type="nucleotide sequence ID" value="NZ_JAOQJF010000024.1"/>
</dbReference>
<sequence>MRLMKKLTAFMTAAVLCLGSVMPAYADFYRQPSNIKGVLINSESEVADVVEVGASQVVCNFPMSWAFQPNMMNAYGSFLRAMDNAGITVTMIVLNDWNAAAYKPELLPVSAPVAGVSYYGFNTLNEQGVQAIRDTAGILTSNFGNLVSNWVIGNEVNDGQVWNYLGSMDINTYCSNYATSFRTWYDTIKASNSLARVYMPFDFRWNCGQLEGFKYGVMDMLPRLNALLKDTDYGIAWHAYPETFTDPVFSDDIHVLDTPDTYIINLKNLHVLTDYMQQPDMLSPEGKVRHLILSEQGFTSDSPERGGQVLELQAQSIAEAYQAAKANPYVEGFFLNRMHDEPSLLGAHYAFGLIGTDGTKKPAWQTYKDLQ</sequence>